<evidence type="ECO:0000313" key="18">
    <source>
        <dbReference type="Proteomes" id="UP001153292"/>
    </source>
</evidence>
<dbReference type="PANTHER" id="PTHR24292:SF104">
    <property type="entry name" value="CYTOCHROME P450 308A1-RELATED"/>
    <property type="match status" value="1"/>
</dbReference>
<keyword evidence="6 15" id="KW-0349">Heme</keyword>
<evidence type="ECO:0000256" key="11">
    <source>
        <dbReference type="ARBA" id="ARBA00023004"/>
    </source>
</evidence>
<keyword evidence="8" id="KW-0256">Endoplasmic reticulum</keyword>
<feature type="chain" id="PRO_5046963329" description="unspecific monooxygenase" evidence="16">
    <location>
        <begin position="24"/>
        <end position="503"/>
    </location>
</feature>
<evidence type="ECO:0000256" key="3">
    <source>
        <dbReference type="ARBA" id="ARBA00004406"/>
    </source>
</evidence>
<dbReference type="Proteomes" id="UP001153292">
    <property type="component" value="Chromosome 15"/>
</dbReference>
<dbReference type="PRINTS" id="PR00385">
    <property type="entry name" value="P450"/>
</dbReference>
<dbReference type="SUPFAM" id="SSF48264">
    <property type="entry name" value="Cytochrome P450"/>
    <property type="match status" value="1"/>
</dbReference>
<evidence type="ECO:0000256" key="7">
    <source>
        <dbReference type="ARBA" id="ARBA00022723"/>
    </source>
</evidence>
<reference evidence="17" key="1">
    <citation type="submission" date="2021-12" db="EMBL/GenBank/DDBJ databases">
        <authorList>
            <person name="King R."/>
        </authorList>
    </citation>
    <scope>NUCLEOTIDE SEQUENCE</scope>
</reference>
<evidence type="ECO:0000256" key="5">
    <source>
        <dbReference type="ARBA" id="ARBA00012109"/>
    </source>
</evidence>
<dbReference type="InterPro" id="IPR017972">
    <property type="entry name" value="Cyt_P450_CS"/>
</dbReference>
<dbReference type="CDD" id="cd11056">
    <property type="entry name" value="CYP6-like"/>
    <property type="match status" value="1"/>
</dbReference>
<proteinExistence type="inferred from homology"/>
<evidence type="ECO:0000256" key="9">
    <source>
        <dbReference type="ARBA" id="ARBA00022848"/>
    </source>
</evidence>
<evidence type="ECO:0000256" key="15">
    <source>
        <dbReference type="RuleBase" id="RU000461"/>
    </source>
</evidence>
<evidence type="ECO:0000256" key="13">
    <source>
        <dbReference type="ARBA" id="ARBA00023136"/>
    </source>
</evidence>
<dbReference type="InterPro" id="IPR036396">
    <property type="entry name" value="Cyt_P450_sf"/>
</dbReference>
<evidence type="ECO:0000256" key="10">
    <source>
        <dbReference type="ARBA" id="ARBA00023002"/>
    </source>
</evidence>
<keyword evidence="12 15" id="KW-0503">Monooxygenase</keyword>
<feature type="signal peptide" evidence="16">
    <location>
        <begin position="1"/>
        <end position="23"/>
    </location>
</feature>
<keyword evidence="11 15" id="KW-0408">Iron</keyword>
<dbReference type="Gene3D" id="1.10.630.10">
    <property type="entry name" value="Cytochrome P450"/>
    <property type="match status" value="1"/>
</dbReference>
<evidence type="ECO:0000256" key="1">
    <source>
        <dbReference type="ARBA" id="ARBA00001971"/>
    </source>
</evidence>
<gene>
    <name evidence="17" type="ORF">CHILSU_LOCUS2929</name>
</gene>
<comment type="subcellular location">
    <subcellularLocation>
        <location evidence="3">Endoplasmic reticulum membrane</location>
        <topology evidence="3">Peripheral membrane protein</topology>
    </subcellularLocation>
    <subcellularLocation>
        <location evidence="2">Microsome membrane</location>
        <topology evidence="2">Peripheral membrane protein</topology>
    </subcellularLocation>
</comment>
<keyword evidence="9" id="KW-0492">Microsome</keyword>
<evidence type="ECO:0000256" key="6">
    <source>
        <dbReference type="ARBA" id="ARBA00022617"/>
    </source>
</evidence>
<dbReference type="PROSITE" id="PS00086">
    <property type="entry name" value="CYTOCHROME_P450"/>
    <property type="match status" value="1"/>
</dbReference>
<dbReference type="EMBL" id="OU963908">
    <property type="protein sequence ID" value="CAH0399765.1"/>
    <property type="molecule type" value="Genomic_DNA"/>
</dbReference>
<evidence type="ECO:0000256" key="12">
    <source>
        <dbReference type="ARBA" id="ARBA00023033"/>
    </source>
</evidence>
<keyword evidence="7 15" id="KW-0479">Metal-binding</keyword>
<comment type="similarity">
    <text evidence="4 15">Belongs to the cytochrome P450 family.</text>
</comment>
<dbReference type="InterPro" id="IPR050476">
    <property type="entry name" value="Insect_CytP450_Detox"/>
</dbReference>
<evidence type="ECO:0000256" key="14">
    <source>
        <dbReference type="ARBA" id="ARBA00047827"/>
    </source>
</evidence>
<evidence type="ECO:0000256" key="16">
    <source>
        <dbReference type="SAM" id="SignalP"/>
    </source>
</evidence>
<comment type="catalytic activity">
    <reaction evidence="14">
        <text>an organic molecule + reduced [NADPH--hemoprotein reductase] + O2 = an alcohol + oxidized [NADPH--hemoprotein reductase] + H2O + H(+)</text>
        <dbReference type="Rhea" id="RHEA:17149"/>
        <dbReference type="Rhea" id="RHEA-COMP:11964"/>
        <dbReference type="Rhea" id="RHEA-COMP:11965"/>
        <dbReference type="ChEBI" id="CHEBI:15377"/>
        <dbReference type="ChEBI" id="CHEBI:15378"/>
        <dbReference type="ChEBI" id="CHEBI:15379"/>
        <dbReference type="ChEBI" id="CHEBI:30879"/>
        <dbReference type="ChEBI" id="CHEBI:57618"/>
        <dbReference type="ChEBI" id="CHEBI:58210"/>
        <dbReference type="ChEBI" id="CHEBI:142491"/>
        <dbReference type="EC" id="1.14.14.1"/>
    </reaction>
</comment>
<evidence type="ECO:0000256" key="8">
    <source>
        <dbReference type="ARBA" id="ARBA00022824"/>
    </source>
</evidence>
<name>A0ABN8AXL9_CHISP</name>
<comment type="cofactor">
    <cofactor evidence="1">
        <name>heme</name>
        <dbReference type="ChEBI" id="CHEBI:30413"/>
    </cofactor>
</comment>
<evidence type="ECO:0000313" key="17">
    <source>
        <dbReference type="EMBL" id="CAH0399765.1"/>
    </source>
</evidence>
<evidence type="ECO:0000256" key="4">
    <source>
        <dbReference type="ARBA" id="ARBA00010617"/>
    </source>
</evidence>
<dbReference type="InterPro" id="IPR001128">
    <property type="entry name" value="Cyt_P450"/>
</dbReference>
<dbReference type="Pfam" id="PF00067">
    <property type="entry name" value="p450"/>
    <property type="match status" value="1"/>
</dbReference>
<keyword evidence="13" id="KW-0472">Membrane</keyword>
<keyword evidence="18" id="KW-1185">Reference proteome</keyword>
<keyword evidence="16" id="KW-0732">Signal</keyword>
<sequence length="503" mass="58320">MILNACFCFTLLLLSLCCLFCYKKFSYWSDKNIKGPTPWPIVGNFANVMFQKKSVNQCIKDVYFKYKGEKLVGLYRGFQPMLLVNDPEYIKHILVKDFNCFQNRGMSTSKSRLSDNLFSAEGEKWKILRQKLTPVFTSRKLRDMVPIIQECVESFLLFVDTLANRNVDYEIRDMTSKYTMKVIGKCAFGLDVDTFTDEKNQFSEMANLIFKQTLSDRLLTVLDMIFPGLKKLFVTRLDIQDYFVSLVRKVLLEREGKPLIRKDFIDFMLELRDCGKINRKLDNEKVCEIEIDDYMLAAQAFVFYTAGYETSSATMSFMIHELALHPEIQDRVYEEISQVLAKYNGEINYESIKYMKYLEMVFDETLRKYTVAGILFRKASSRYTFAGTNLTIEKGTLVLISATALSTDSTYFPEPDKFNPENLSSENISKLPKYVYLPFGEGPRNCIGMRFAKILSLLAMAAFLKKFKVEPAKKTKRELTFNPKGMILISNEGIWTKISRRQT</sequence>
<keyword evidence="10 15" id="KW-0560">Oxidoreductase</keyword>
<dbReference type="PANTHER" id="PTHR24292">
    <property type="entry name" value="CYTOCHROME P450"/>
    <property type="match status" value="1"/>
</dbReference>
<accession>A0ABN8AXL9</accession>
<evidence type="ECO:0000256" key="2">
    <source>
        <dbReference type="ARBA" id="ARBA00004174"/>
    </source>
</evidence>
<dbReference type="PRINTS" id="PR00463">
    <property type="entry name" value="EP450I"/>
</dbReference>
<protein>
    <recommendedName>
        <fullName evidence="5">unspecific monooxygenase</fullName>
        <ecNumber evidence="5">1.14.14.1</ecNumber>
    </recommendedName>
</protein>
<dbReference type="EC" id="1.14.14.1" evidence="5"/>
<organism evidence="17 18">
    <name type="scientific">Chilo suppressalis</name>
    <name type="common">Asiatic rice borer moth</name>
    <dbReference type="NCBI Taxonomy" id="168631"/>
    <lineage>
        <taxon>Eukaryota</taxon>
        <taxon>Metazoa</taxon>
        <taxon>Ecdysozoa</taxon>
        <taxon>Arthropoda</taxon>
        <taxon>Hexapoda</taxon>
        <taxon>Insecta</taxon>
        <taxon>Pterygota</taxon>
        <taxon>Neoptera</taxon>
        <taxon>Endopterygota</taxon>
        <taxon>Lepidoptera</taxon>
        <taxon>Glossata</taxon>
        <taxon>Ditrysia</taxon>
        <taxon>Pyraloidea</taxon>
        <taxon>Crambidae</taxon>
        <taxon>Crambinae</taxon>
        <taxon>Chilo</taxon>
    </lineage>
</organism>
<dbReference type="InterPro" id="IPR002401">
    <property type="entry name" value="Cyt_P450_E_grp-I"/>
</dbReference>